<dbReference type="AlphaFoldDB" id="A0A4Z1PTZ8"/>
<organism evidence="4 5">
    <name type="scientific">Venturia nashicola</name>
    <dbReference type="NCBI Taxonomy" id="86259"/>
    <lineage>
        <taxon>Eukaryota</taxon>
        <taxon>Fungi</taxon>
        <taxon>Dikarya</taxon>
        <taxon>Ascomycota</taxon>
        <taxon>Pezizomycotina</taxon>
        <taxon>Dothideomycetes</taxon>
        <taxon>Pleosporomycetidae</taxon>
        <taxon>Venturiales</taxon>
        <taxon>Venturiaceae</taxon>
        <taxon>Venturia</taxon>
    </lineage>
</organism>
<evidence type="ECO:0000256" key="1">
    <source>
        <dbReference type="SAM" id="MobiDB-lite"/>
    </source>
</evidence>
<sequence>MGNGAKAQQKRERNAKDAKGGASSQLKSNAAAKNIICKVCRQDFQCTVKRPQLEGHATNKHDKTYEDCFAA</sequence>
<dbReference type="InterPro" id="IPR007513">
    <property type="entry name" value="SERF-like_N"/>
</dbReference>
<accession>A0A4Z1PTZ8</accession>
<dbReference type="InterPro" id="IPR026939">
    <property type="entry name" value="ZNF706/At2g23090_sf"/>
</dbReference>
<dbReference type="SUPFAM" id="SSF118359">
    <property type="entry name" value="Expressed protein At2g23090/F21P24.15"/>
    <property type="match status" value="1"/>
</dbReference>
<feature type="domain" description="Small EDRK-rich factor-like N-terminal" evidence="2">
    <location>
        <begin position="1"/>
        <end position="34"/>
    </location>
</feature>
<feature type="domain" description="At2g23090-like zinc-binding" evidence="3">
    <location>
        <begin position="36"/>
        <end position="69"/>
    </location>
</feature>
<evidence type="ECO:0000313" key="4">
    <source>
        <dbReference type="EMBL" id="TID26449.1"/>
    </source>
</evidence>
<feature type="compositionally biased region" description="Basic and acidic residues" evidence="1">
    <location>
        <begin position="9"/>
        <end position="19"/>
    </location>
</feature>
<evidence type="ECO:0000313" key="5">
    <source>
        <dbReference type="Proteomes" id="UP000298493"/>
    </source>
</evidence>
<evidence type="ECO:0000259" key="3">
    <source>
        <dbReference type="Pfam" id="PF12907"/>
    </source>
</evidence>
<evidence type="ECO:0000259" key="2">
    <source>
        <dbReference type="Pfam" id="PF04419"/>
    </source>
</evidence>
<dbReference type="PANTHER" id="PTHR33788">
    <property type="entry name" value="OS07G0114300 PROTEIN"/>
    <property type="match status" value="1"/>
</dbReference>
<dbReference type="Proteomes" id="UP000298493">
    <property type="component" value="Unassembled WGS sequence"/>
</dbReference>
<reference evidence="4 5" key="1">
    <citation type="submission" date="2019-04" db="EMBL/GenBank/DDBJ databases">
        <title>High contiguity whole genome sequence and gene annotation resource for two Venturia nashicola isolates.</title>
        <authorList>
            <person name="Prokchorchik M."/>
            <person name="Won K."/>
            <person name="Lee Y."/>
            <person name="Choi E.D."/>
            <person name="Segonzac C."/>
            <person name="Sohn K.H."/>
        </authorList>
    </citation>
    <scope>NUCLEOTIDE SEQUENCE [LARGE SCALE GENOMIC DNA]</scope>
    <source>
        <strain evidence="4 5">PRI2</strain>
    </source>
</reference>
<dbReference type="InterPro" id="IPR039713">
    <property type="entry name" value="At2g23090-like"/>
</dbReference>
<gene>
    <name evidence="4" type="ORF">E6O75_ATG00942</name>
</gene>
<dbReference type="PANTHER" id="PTHR33788:SF1">
    <property type="entry name" value="ZINC-BINDING PROTEIN"/>
    <property type="match status" value="1"/>
</dbReference>
<dbReference type="Pfam" id="PF04419">
    <property type="entry name" value="SERF-like_N"/>
    <property type="match status" value="1"/>
</dbReference>
<dbReference type="Pfam" id="PF12907">
    <property type="entry name" value="zf-met2"/>
    <property type="match status" value="1"/>
</dbReference>
<proteinExistence type="predicted"/>
<dbReference type="InterPro" id="IPR039438">
    <property type="entry name" value="At2g23090-like_Znf"/>
</dbReference>
<name>A0A4Z1PTZ8_9PEZI</name>
<dbReference type="EMBL" id="SNSC02000002">
    <property type="protein sequence ID" value="TID26449.1"/>
    <property type="molecule type" value="Genomic_DNA"/>
</dbReference>
<comment type="caution">
    <text evidence="4">The sequence shown here is derived from an EMBL/GenBank/DDBJ whole genome shotgun (WGS) entry which is preliminary data.</text>
</comment>
<protein>
    <submittedName>
        <fullName evidence="4">DUF1909-domain-containing protein</fullName>
    </submittedName>
</protein>
<keyword evidence="5" id="KW-1185">Reference proteome</keyword>
<dbReference type="OrthoDB" id="370932at2759"/>
<dbReference type="Gene3D" id="4.10.1050.10">
    <property type="entry name" value="At2g23090-like"/>
    <property type="match status" value="1"/>
</dbReference>
<feature type="region of interest" description="Disordered" evidence="1">
    <location>
        <begin position="1"/>
        <end position="28"/>
    </location>
</feature>